<dbReference type="EMBL" id="JAPHEH010000001">
    <property type="protein sequence ID" value="MDG4476289.1"/>
    <property type="molecule type" value="Genomic_DNA"/>
</dbReference>
<keyword evidence="1" id="KW-0812">Transmembrane</keyword>
<keyword evidence="1" id="KW-0472">Membrane</keyword>
<keyword evidence="1" id="KW-1133">Transmembrane helix</keyword>
<comment type="caution">
    <text evidence="3">The sequence shown here is derived from an EMBL/GenBank/DDBJ whole genome shotgun (WGS) entry which is preliminary data.</text>
</comment>
<protein>
    <submittedName>
        <fullName evidence="3">Glycosyltransferase family 2 protein</fullName>
    </submittedName>
</protein>
<dbReference type="InterPro" id="IPR029044">
    <property type="entry name" value="Nucleotide-diphossugar_trans"/>
</dbReference>
<organism evidence="3 4">
    <name type="scientific">Thiovibrio frasassiensis</name>
    <dbReference type="NCBI Taxonomy" id="2984131"/>
    <lineage>
        <taxon>Bacteria</taxon>
        <taxon>Pseudomonadati</taxon>
        <taxon>Thermodesulfobacteriota</taxon>
        <taxon>Desulfobulbia</taxon>
        <taxon>Desulfobulbales</taxon>
        <taxon>Thiovibrionaceae</taxon>
        <taxon>Thiovibrio</taxon>
    </lineage>
</organism>
<gene>
    <name evidence="3" type="ORF">OLX77_08985</name>
</gene>
<accession>A0A9X4RM17</accession>
<evidence type="ECO:0000313" key="3">
    <source>
        <dbReference type="EMBL" id="MDG4476289.1"/>
    </source>
</evidence>
<evidence type="ECO:0000256" key="1">
    <source>
        <dbReference type="SAM" id="Phobius"/>
    </source>
</evidence>
<reference evidence="3" key="1">
    <citation type="journal article" date="2022" name="bioRxiv">
        <title>Thiovibrio frasassiensisgen. nov., sp. nov., an autotrophic, elemental sulfur disproportionating bacterium isolated from sulfidic karst sediment, and proposal of Thiovibrionaceae fam. nov.</title>
        <authorList>
            <person name="Aronson H."/>
            <person name="Thomas C."/>
            <person name="Bhattacharyya M."/>
            <person name="Eckstein S."/>
            <person name="Jensen S."/>
            <person name="Barco R."/>
            <person name="Macalady J."/>
            <person name="Amend J."/>
        </authorList>
    </citation>
    <scope>NUCLEOTIDE SEQUENCE</scope>
    <source>
        <strain evidence="3">RS19-109</strain>
    </source>
</reference>
<evidence type="ECO:0000313" key="4">
    <source>
        <dbReference type="Proteomes" id="UP001154240"/>
    </source>
</evidence>
<dbReference type="Pfam" id="PF00535">
    <property type="entry name" value="Glycos_transf_2"/>
    <property type="match status" value="1"/>
</dbReference>
<dbReference type="AlphaFoldDB" id="A0A9X4RM17"/>
<dbReference type="Gene3D" id="3.90.550.10">
    <property type="entry name" value="Spore Coat Polysaccharide Biosynthesis Protein SpsA, Chain A"/>
    <property type="match status" value="1"/>
</dbReference>
<dbReference type="Proteomes" id="UP001154240">
    <property type="component" value="Unassembled WGS sequence"/>
</dbReference>
<dbReference type="PANTHER" id="PTHR43179">
    <property type="entry name" value="RHAMNOSYLTRANSFERASE WBBL"/>
    <property type="match status" value="1"/>
</dbReference>
<dbReference type="CDD" id="cd04186">
    <property type="entry name" value="GT_2_like_c"/>
    <property type="match status" value="1"/>
</dbReference>
<dbReference type="SUPFAM" id="SSF53448">
    <property type="entry name" value="Nucleotide-diphospho-sugar transferases"/>
    <property type="match status" value="1"/>
</dbReference>
<sequence length="303" mass="34355">MDISIVIVNWNTRVLLLNCLASVYAMVKELRFEVFLVDNASGDGSVEAVRAQYPQVRVIQNEENLGFAAANNKALRVMQGKYALLLNTDAIVTEGAIARLFRYMEGHDDVAMACGQLLNADGTKQNSMANFPSLLTLLANETLLRTLMPKRFPSKRREYAAPIPVESCIGACLMVRKEAMDAVGLLDERYFFFMEETDWAFAMHRAGWKSCFIPEARIYHLQGQSAGHNVRARIMFYRSRYQYFRKWFPQLWPLHGVLLVVRLVINVLLNSLGLIVTLGLHAGIRGRLGLYLQLLAWHLRGCP</sequence>
<proteinExistence type="predicted"/>
<reference evidence="3" key="2">
    <citation type="submission" date="2022-10" db="EMBL/GenBank/DDBJ databases">
        <authorList>
            <person name="Aronson H.S."/>
        </authorList>
    </citation>
    <scope>NUCLEOTIDE SEQUENCE</scope>
    <source>
        <strain evidence="3">RS19-109</strain>
    </source>
</reference>
<feature type="transmembrane region" description="Helical" evidence="1">
    <location>
        <begin position="252"/>
        <end position="280"/>
    </location>
</feature>
<dbReference type="InterPro" id="IPR001173">
    <property type="entry name" value="Glyco_trans_2-like"/>
</dbReference>
<evidence type="ECO:0000259" key="2">
    <source>
        <dbReference type="Pfam" id="PF00535"/>
    </source>
</evidence>
<feature type="domain" description="Glycosyltransferase 2-like" evidence="2">
    <location>
        <begin position="4"/>
        <end position="182"/>
    </location>
</feature>
<dbReference type="RefSeq" id="WP_307633259.1">
    <property type="nucleotide sequence ID" value="NZ_JAPHEH010000001.1"/>
</dbReference>
<keyword evidence="4" id="KW-1185">Reference proteome</keyword>
<dbReference type="PANTHER" id="PTHR43179:SF7">
    <property type="entry name" value="RHAMNOSYLTRANSFERASE WBBL"/>
    <property type="match status" value="1"/>
</dbReference>
<name>A0A9X4RM17_9BACT</name>